<protein>
    <submittedName>
        <fullName evidence="1">Uncharacterized protein</fullName>
    </submittedName>
</protein>
<proteinExistence type="predicted"/>
<keyword evidence="2" id="KW-1185">Reference proteome</keyword>
<dbReference type="GeneID" id="98151820"/>
<organism evidence="1 2">
    <name type="scientific">Aspergillus pseudodeflectus</name>
    <dbReference type="NCBI Taxonomy" id="176178"/>
    <lineage>
        <taxon>Eukaryota</taxon>
        <taxon>Fungi</taxon>
        <taxon>Dikarya</taxon>
        <taxon>Ascomycota</taxon>
        <taxon>Pezizomycotina</taxon>
        <taxon>Eurotiomycetes</taxon>
        <taxon>Eurotiomycetidae</taxon>
        <taxon>Eurotiales</taxon>
        <taxon>Aspergillaceae</taxon>
        <taxon>Aspergillus</taxon>
        <taxon>Aspergillus subgen. Nidulantes</taxon>
    </lineage>
</organism>
<dbReference type="Proteomes" id="UP001610444">
    <property type="component" value="Unassembled WGS sequence"/>
</dbReference>
<accession>A0ABR4JW12</accession>
<evidence type="ECO:0000313" key="1">
    <source>
        <dbReference type="EMBL" id="KAL2844230.1"/>
    </source>
</evidence>
<dbReference type="EMBL" id="JBFXLR010000042">
    <property type="protein sequence ID" value="KAL2844230.1"/>
    <property type="molecule type" value="Genomic_DNA"/>
</dbReference>
<sequence length="160" mass="18318">MLIISYNLASLGITLKIRDHWDFPEPVQVIESSAHGAECLQHDDTKKYWGQVQELLGSAIEDAPVDYVVLLGSHAREPNLLHTLKDFFDRHDNIQPSVLERYMGPDFGLGEYKDNLLFHGARAAAAIARFGMEVMEYYCYMPAWCVPDEEEPVRYVRSEL</sequence>
<comment type="caution">
    <text evidence="1">The sequence shown here is derived from an EMBL/GenBank/DDBJ whole genome shotgun (WGS) entry which is preliminary data.</text>
</comment>
<name>A0ABR4JW12_9EURO</name>
<gene>
    <name evidence="1" type="ORF">BJX68DRAFT_150179</name>
</gene>
<evidence type="ECO:0000313" key="2">
    <source>
        <dbReference type="Proteomes" id="UP001610444"/>
    </source>
</evidence>
<dbReference type="RefSeq" id="XP_070896012.1">
    <property type="nucleotide sequence ID" value="XM_071036656.1"/>
</dbReference>
<reference evidence="1 2" key="1">
    <citation type="submission" date="2024-07" db="EMBL/GenBank/DDBJ databases">
        <title>Section-level genome sequencing and comparative genomics of Aspergillus sections Usti and Cavernicolus.</title>
        <authorList>
            <consortium name="Lawrence Berkeley National Laboratory"/>
            <person name="Nybo J.L."/>
            <person name="Vesth T.C."/>
            <person name="Theobald S."/>
            <person name="Frisvad J.C."/>
            <person name="Larsen T.O."/>
            <person name="Kjaerboelling I."/>
            <person name="Rothschild-Mancinelli K."/>
            <person name="Lyhne E.K."/>
            <person name="Kogle M.E."/>
            <person name="Barry K."/>
            <person name="Clum A."/>
            <person name="Na H."/>
            <person name="Ledsgaard L."/>
            <person name="Lin J."/>
            <person name="Lipzen A."/>
            <person name="Kuo A."/>
            <person name="Riley R."/>
            <person name="Mondo S."/>
            <person name="LaButti K."/>
            <person name="Haridas S."/>
            <person name="Pangalinan J."/>
            <person name="Salamov A.A."/>
            <person name="Simmons B.A."/>
            <person name="Magnuson J.K."/>
            <person name="Chen J."/>
            <person name="Drula E."/>
            <person name="Henrissat B."/>
            <person name="Wiebenga A."/>
            <person name="Lubbers R.J."/>
            <person name="Gomes A.C."/>
            <person name="Macurrencykelacurrency M.R."/>
            <person name="Stajich J."/>
            <person name="Grigoriev I.V."/>
            <person name="Mortensen U.H."/>
            <person name="De vries R.P."/>
            <person name="Baker S.E."/>
            <person name="Andersen M.R."/>
        </authorList>
    </citation>
    <scope>NUCLEOTIDE SEQUENCE [LARGE SCALE GENOMIC DNA]</scope>
    <source>
        <strain evidence="1 2">CBS 756.74</strain>
    </source>
</reference>